<proteinExistence type="predicted"/>
<dbReference type="GO" id="GO:0003677">
    <property type="term" value="F:DNA binding"/>
    <property type="evidence" value="ECO:0007669"/>
    <property type="project" value="UniProtKB-KW"/>
</dbReference>
<dbReference type="Gene3D" id="1.10.10.10">
    <property type="entry name" value="Winged helix-like DNA-binding domain superfamily/Winged helix DNA-binding domain"/>
    <property type="match status" value="1"/>
</dbReference>
<evidence type="ECO:0000256" key="3">
    <source>
        <dbReference type="ARBA" id="ARBA00023163"/>
    </source>
</evidence>
<dbReference type="EMBL" id="LLYB01000131">
    <property type="protein sequence ID" value="KRR16077.1"/>
    <property type="molecule type" value="Genomic_DNA"/>
</dbReference>
<keyword evidence="3" id="KW-0804">Transcription</keyword>
<comment type="caution">
    <text evidence="5">The sequence shown here is derived from an EMBL/GenBank/DDBJ whole genome shotgun (WGS) entry which is preliminary data.</text>
</comment>
<protein>
    <recommendedName>
        <fullName evidence="4">HTH gntR-type domain-containing protein</fullName>
    </recommendedName>
</protein>
<evidence type="ECO:0000313" key="5">
    <source>
        <dbReference type="EMBL" id="KRR16077.1"/>
    </source>
</evidence>
<gene>
    <name evidence="5" type="ORF">CQ14_23830</name>
</gene>
<dbReference type="OrthoDB" id="8155773at2"/>
<name>A0A0R3MEL8_9BRAD</name>
<sequence length="224" mass="24616">MVRQGGALSLESGPSLREQARRVIRGLIITGQMQTDQLYSVPRLATELGVSATPVREALLDLAREGLLEPLRNRGFRVVALSSKELNDIFAIRVLLEVPSVADIARAGLAPPQLAELRELAAATKRAADASNLIEFLETDRMFHVGLIATLGNKPLTELVETLRDRVRLRGFKNASGREYIAQSAAEHFELLDFLSKQDEAGAVAVMRRHLERSRQVWGEGNGA</sequence>
<dbReference type="SUPFAM" id="SSF48008">
    <property type="entry name" value="GntR ligand-binding domain-like"/>
    <property type="match status" value="1"/>
</dbReference>
<dbReference type="CDD" id="cd07377">
    <property type="entry name" value="WHTH_GntR"/>
    <property type="match status" value="1"/>
</dbReference>
<organism evidence="5 6">
    <name type="scientific">Bradyrhizobium lablabi</name>
    <dbReference type="NCBI Taxonomy" id="722472"/>
    <lineage>
        <taxon>Bacteria</taxon>
        <taxon>Pseudomonadati</taxon>
        <taxon>Pseudomonadota</taxon>
        <taxon>Alphaproteobacteria</taxon>
        <taxon>Hyphomicrobiales</taxon>
        <taxon>Nitrobacteraceae</taxon>
        <taxon>Bradyrhizobium</taxon>
    </lineage>
</organism>
<keyword evidence="1" id="KW-0805">Transcription regulation</keyword>
<reference evidence="5 6" key="1">
    <citation type="submission" date="2014-03" db="EMBL/GenBank/DDBJ databases">
        <title>Bradyrhizobium valentinum sp. nov., isolated from effective nodules of Lupinus mariae-josephae, a lupine endemic of basic-lime soils in Eastern Spain.</title>
        <authorList>
            <person name="Duran D."/>
            <person name="Rey L."/>
            <person name="Navarro A."/>
            <person name="Busquets A."/>
            <person name="Imperial J."/>
            <person name="Ruiz-Argueso T."/>
        </authorList>
    </citation>
    <scope>NUCLEOTIDE SEQUENCE [LARGE SCALE GENOMIC DNA]</scope>
    <source>
        <strain evidence="5 6">CCBAU 23086</strain>
    </source>
</reference>
<dbReference type="SUPFAM" id="SSF46785">
    <property type="entry name" value="Winged helix' DNA-binding domain"/>
    <property type="match status" value="1"/>
</dbReference>
<dbReference type="Gene3D" id="1.20.120.530">
    <property type="entry name" value="GntR ligand-binding domain-like"/>
    <property type="match status" value="1"/>
</dbReference>
<dbReference type="PANTHER" id="PTHR43537">
    <property type="entry name" value="TRANSCRIPTIONAL REGULATOR, GNTR FAMILY"/>
    <property type="match status" value="1"/>
</dbReference>
<feature type="domain" description="HTH gntR-type" evidence="4">
    <location>
        <begin position="14"/>
        <end position="81"/>
    </location>
</feature>
<evidence type="ECO:0000313" key="6">
    <source>
        <dbReference type="Proteomes" id="UP000051660"/>
    </source>
</evidence>
<evidence type="ECO:0000256" key="2">
    <source>
        <dbReference type="ARBA" id="ARBA00023125"/>
    </source>
</evidence>
<dbReference type="InterPro" id="IPR000524">
    <property type="entry name" value="Tscrpt_reg_HTH_GntR"/>
</dbReference>
<dbReference type="InterPro" id="IPR036390">
    <property type="entry name" value="WH_DNA-bd_sf"/>
</dbReference>
<dbReference type="InterPro" id="IPR011711">
    <property type="entry name" value="GntR_C"/>
</dbReference>
<dbReference type="InterPro" id="IPR008920">
    <property type="entry name" value="TF_FadR/GntR_C"/>
</dbReference>
<dbReference type="PROSITE" id="PS50949">
    <property type="entry name" value="HTH_GNTR"/>
    <property type="match status" value="1"/>
</dbReference>
<keyword evidence="2" id="KW-0238">DNA-binding</keyword>
<evidence type="ECO:0000259" key="4">
    <source>
        <dbReference type="PROSITE" id="PS50949"/>
    </source>
</evidence>
<dbReference type="Pfam" id="PF00392">
    <property type="entry name" value="GntR"/>
    <property type="match status" value="1"/>
</dbReference>
<dbReference type="Proteomes" id="UP000051660">
    <property type="component" value="Unassembled WGS sequence"/>
</dbReference>
<dbReference type="GO" id="GO:0003700">
    <property type="term" value="F:DNA-binding transcription factor activity"/>
    <property type="evidence" value="ECO:0007669"/>
    <property type="project" value="InterPro"/>
</dbReference>
<dbReference type="SMART" id="SM00895">
    <property type="entry name" value="FCD"/>
    <property type="match status" value="1"/>
</dbReference>
<dbReference type="SMART" id="SM00345">
    <property type="entry name" value="HTH_GNTR"/>
    <property type="match status" value="1"/>
</dbReference>
<evidence type="ECO:0000256" key="1">
    <source>
        <dbReference type="ARBA" id="ARBA00023015"/>
    </source>
</evidence>
<dbReference type="PANTHER" id="PTHR43537:SF45">
    <property type="entry name" value="GNTR FAMILY REGULATORY PROTEIN"/>
    <property type="match status" value="1"/>
</dbReference>
<dbReference type="InterPro" id="IPR036388">
    <property type="entry name" value="WH-like_DNA-bd_sf"/>
</dbReference>
<dbReference type="AlphaFoldDB" id="A0A0R3MEL8"/>
<accession>A0A0R3MEL8</accession>
<dbReference type="Pfam" id="PF07729">
    <property type="entry name" value="FCD"/>
    <property type="match status" value="1"/>
</dbReference>